<dbReference type="RefSeq" id="WP_119356097.1">
    <property type="nucleotide sequence ID" value="NZ_BJXM01000003.1"/>
</dbReference>
<dbReference type="Gene3D" id="2.130.10.10">
    <property type="entry name" value="YVTN repeat-like/Quinoprotein amine dehydrogenase"/>
    <property type="match status" value="1"/>
</dbReference>
<dbReference type="InterPro" id="IPR036278">
    <property type="entry name" value="Sialidase_sf"/>
</dbReference>
<evidence type="ECO:0000313" key="1">
    <source>
        <dbReference type="EMBL" id="RIH93524.1"/>
    </source>
</evidence>
<keyword evidence="2" id="KW-1185">Reference proteome</keyword>
<comment type="caution">
    <text evidence="1">The sequence shown here is derived from an EMBL/GenBank/DDBJ whole genome shotgun (WGS) entry which is preliminary data.</text>
</comment>
<dbReference type="Proteomes" id="UP000266178">
    <property type="component" value="Unassembled WGS sequence"/>
</dbReference>
<dbReference type="OrthoDB" id="9764804at2"/>
<name>A0A399FAA1_9DEIN</name>
<dbReference type="CDD" id="cd15482">
    <property type="entry name" value="Sialidase_non-viral"/>
    <property type="match status" value="1"/>
</dbReference>
<protein>
    <recommendedName>
        <fullName evidence="3">Ycf48-like protein</fullName>
    </recommendedName>
</protein>
<evidence type="ECO:0000313" key="2">
    <source>
        <dbReference type="Proteomes" id="UP000266178"/>
    </source>
</evidence>
<dbReference type="AlphaFoldDB" id="A0A399FAA1"/>
<accession>A0A399FAA1</accession>
<dbReference type="SUPFAM" id="SSF50939">
    <property type="entry name" value="Sialidases"/>
    <property type="match status" value="1"/>
</dbReference>
<reference evidence="1 2" key="1">
    <citation type="submission" date="2018-08" db="EMBL/GenBank/DDBJ databases">
        <title>Meiothermus granaticius genome AF-68 sequencing project.</title>
        <authorList>
            <person name="Da Costa M.S."/>
            <person name="Albuquerque L."/>
            <person name="Raposo P."/>
            <person name="Froufe H.J.C."/>
            <person name="Barroso C.S."/>
            <person name="Egas C."/>
        </authorList>
    </citation>
    <scope>NUCLEOTIDE SEQUENCE [LARGE SCALE GENOMIC DNA]</scope>
    <source>
        <strain evidence="1 2">AF-68</strain>
    </source>
</reference>
<dbReference type="InterPro" id="IPR015943">
    <property type="entry name" value="WD40/YVTN_repeat-like_dom_sf"/>
</dbReference>
<organism evidence="1 2">
    <name type="scientific">Meiothermus granaticius NBRC 107808</name>
    <dbReference type="NCBI Taxonomy" id="1227551"/>
    <lineage>
        <taxon>Bacteria</taxon>
        <taxon>Thermotogati</taxon>
        <taxon>Deinococcota</taxon>
        <taxon>Deinococci</taxon>
        <taxon>Thermales</taxon>
        <taxon>Thermaceae</taxon>
        <taxon>Meiothermus</taxon>
    </lineage>
</organism>
<evidence type="ECO:0008006" key="3">
    <source>
        <dbReference type="Google" id="ProtNLM"/>
    </source>
</evidence>
<gene>
    <name evidence="1" type="ORF">Mgrana_00578</name>
</gene>
<sequence length="258" mass="28013">MRYLALLIFLSLALAQPVSLVQAGGRGIHSLLWLPDGRILLGHHDGVRISTDGGRSWGDLYKKTDFEALSLVLGGNRVLVAGHGVLAEWRGEGSLRLLKPKGLPANLEAYTLNPKNPRQHFAWDMNQRLFGSSDGGQTWRKLPAQGLPPPDPSGTTMVHALAVGAGSELYLSGMGVGLWVSYDSGNRFTPLSSPETEITTLVVASDGSLWAGGIAGLWRRAGSGWLRQGQGSVLVLALNPRNPLNLLWADIQWQLWWR</sequence>
<dbReference type="EMBL" id="QWLB01000005">
    <property type="protein sequence ID" value="RIH93524.1"/>
    <property type="molecule type" value="Genomic_DNA"/>
</dbReference>
<proteinExistence type="predicted"/>